<name>A0A8K0G5A2_IGNLU</name>
<evidence type="ECO:0000313" key="2">
    <source>
        <dbReference type="EMBL" id="KAF2892185.1"/>
    </source>
</evidence>
<dbReference type="Proteomes" id="UP000801492">
    <property type="component" value="Unassembled WGS sequence"/>
</dbReference>
<gene>
    <name evidence="2" type="ORF">ILUMI_13988</name>
</gene>
<feature type="compositionally biased region" description="Basic and acidic residues" evidence="1">
    <location>
        <begin position="41"/>
        <end position="51"/>
    </location>
</feature>
<evidence type="ECO:0000313" key="3">
    <source>
        <dbReference type="Proteomes" id="UP000801492"/>
    </source>
</evidence>
<feature type="compositionally biased region" description="Low complexity" evidence="1">
    <location>
        <begin position="52"/>
        <end position="66"/>
    </location>
</feature>
<comment type="caution">
    <text evidence="2">The sequence shown here is derived from an EMBL/GenBank/DDBJ whole genome shotgun (WGS) entry which is preliminary data.</text>
</comment>
<feature type="region of interest" description="Disordered" evidence="1">
    <location>
        <begin position="40"/>
        <end position="100"/>
    </location>
</feature>
<feature type="non-terminal residue" evidence="2">
    <location>
        <position position="1"/>
    </location>
</feature>
<proteinExistence type="predicted"/>
<feature type="compositionally biased region" description="Polar residues" evidence="1">
    <location>
        <begin position="69"/>
        <end position="78"/>
    </location>
</feature>
<sequence>MESQGSLVDNHPFGEKLFELIEKVTNEDDIYRLQKTASENIEDRPSDECRTKFLNNDNTNNATNKKNLQHNFSINQPEYDNVEEEPLRENETLNINKSAS</sequence>
<dbReference type="AlphaFoldDB" id="A0A8K0G5A2"/>
<dbReference type="EMBL" id="VTPC01009282">
    <property type="protein sequence ID" value="KAF2892185.1"/>
    <property type="molecule type" value="Genomic_DNA"/>
</dbReference>
<reference evidence="2" key="1">
    <citation type="submission" date="2019-08" db="EMBL/GenBank/DDBJ databases">
        <title>The genome of the North American firefly Photinus pyralis.</title>
        <authorList>
            <consortium name="Photinus pyralis genome working group"/>
            <person name="Fallon T.R."/>
            <person name="Sander Lower S.E."/>
            <person name="Weng J.-K."/>
        </authorList>
    </citation>
    <scope>NUCLEOTIDE SEQUENCE</scope>
    <source>
        <strain evidence="2">TRF0915ILg1</strain>
        <tissue evidence="2">Whole body</tissue>
    </source>
</reference>
<evidence type="ECO:0000256" key="1">
    <source>
        <dbReference type="SAM" id="MobiDB-lite"/>
    </source>
</evidence>
<accession>A0A8K0G5A2</accession>
<protein>
    <submittedName>
        <fullName evidence="2">Uncharacterized protein</fullName>
    </submittedName>
</protein>
<keyword evidence="3" id="KW-1185">Reference proteome</keyword>
<organism evidence="2 3">
    <name type="scientific">Ignelater luminosus</name>
    <name type="common">Cucubano</name>
    <name type="synonym">Pyrophorus luminosus</name>
    <dbReference type="NCBI Taxonomy" id="2038154"/>
    <lineage>
        <taxon>Eukaryota</taxon>
        <taxon>Metazoa</taxon>
        <taxon>Ecdysozoa</taxon>
        <taxon>Arthropoda</taxon>
        <taxon>Hexapoda</taxon>
        <taxon>Insecta</taxon>
        <taxon>Pterygota</taxon>
        <taxon>Neoptera</taxon>
        <taxon>Endopterygota</taxon>
        <taxon>Coleoptera</taxon>
        <taxon>Polyphaga</taxon>
        <taxon>Elateriformia</taxon>
        <taxon>Elateroidea</taxon>
        <taxon>Elateridae</taxon>
        <taxon>Agrypninae</taxon>
        <taxon>Pyrophorini</taxon>
        <taxon>Ignelater</taxon>
    </lineage>
</organism>